<gene>
    <name evidence="1" type="ORF">DI542_10800</name>
</gene>
<comment type="caution">
    <text evidence="1">The sequence shown here is derived from an EMBL/GenBank/DDBJ whole genome shotgun (WGS) entry which is preliminary data.</text>
</comment>
<dbReference type="Proteomes" id="UP000249282">
    <property type="component" value="Unassembled WGS sequence"/>
</dbReference>
<protein>
    <submittedName>
        <fullName evidence="1">Uncharacterized protein</fullName>
    </submittedName>
</protein>
<dbReference type="EMBL" id="QFQJ01000057">
    <property type="protein sequence ID" value="PZQ88432.1"/>
    <property type="molecule type" value="Genomic_DNA"/>
</dbReference>
<dbReference type="AlphaFoldDB" id="A0A2W5RHW5"/>
<name>A0A2W5RHW5_ACIJO</name>
<evidence type="ECO:0000313" key="2">
    <source>
        <dbReference type="Proteomes" id="UP000249282"/>
    </source>
</evidence>
<organism evidence="1 2">
    <name type="scientific">Acinetobacter johnsonii</name>
    <dbReference type="NCBI Taxonomy" id="40214"/>
    <lineage>
        <taxon>Bacteria</taxon>
        <taxon>Pseudomonadati</taxon>
        <taxon>Pseudomonadota</taxon>
        <taxon>Gammaproteobacteria</taxon>
        <taxon>Moraxellales</taxon>
        <taxon>Moraxellaceae</taxon>
        <taxon>Acinetobacter</taxon>
    </lineage>
</organism>
<evidence type="ECO:0000313" key="1">
    <source>
        <dbReference type="EMBL" id="PZQ88432.1"/>
    </source>
</evidence>
<proteinExistence type="predicted"/>
<reference evidence="1 2" key="1">
    <citation type="submission" date="2017-11" db="EMBL/GenBank/DDBJ databases">
        <title>Infants hospitalized years apart are colonized by the same room-sourced microbial strains.</title>
        <authorList>
            <person name="Brooks B."/>
            <person name="Olm M.R."/>
            <person name="Firek B.A."/>
            <person name="Baker R."/>
            <person name="Thomas B.C."/>
            <person name="Morowitz M.J."/>
            <person name="Banfield J.F."/>
        </authorList>
    </citation>
    <scope>NUCLEOTIDE SEQUENCE [LARGE SCALE GENOMIC DNA]</scope>
    <source>
        <strain evidence="1">S2_003_000_R3_20</strain>
    </source>
</reference>
<sequence length="79" mass="9066">MIFKIKNKHAFAFMIWLELLGYVKKVLADGSCTFSGKGTKKSLSYVFVKNDLTGNAACQSLYEEYVNYQESNYIEMQMS</sequence>
<accession>A0A2W5RHW5</accession>